<dbReference type="GO" id="GO:0009088">
    <property type="term" value="P:threonine biosynthetic process"/>
    <property type="evidence" value="ECO:0007669"/>
    <property type="project" value="UniProtKB-UniPathway"/>
</dbReference>
<dbReference type="PROSITE" id="PS01042">
    <property type="entry name" value="HOMOSER_DHGENASE"/>
    <property type="match status" value="1"/>
</dbReference>
<evidence type="ECO:0000256" key="7">
    <source>
        <dbReference type="ARBA" id="ARBA00022605"/>
    </source>
</evidence>
<dbReference type="SUPFAM" id="SSF51735">
    <property type="entry name" value="NAD(P)-binding Rossmann-fold domains"/>
    <property type="match status" value="1"/>
</dbReference>
<dbReference type="PROSITE" id="PS51671">
    <property type="entry name" value="ACT"/>
    <property type="match status" value="1"/>
</dbReference>
<evidence type="ECO:0000256" key="12">
    <source>
        <dbReference type="ARBA" id="ARBA00023167"/>
    </source>
</evidence>
<dbReference type="PANTHER" id="PTHR43331:SF1">
    <property type="entry name" value="HOMOSERINE DEHYDROGENASE"/>
    <property type="match status" value="1"/>
</dbReference>
<keyword evidence="9 17" id="KW-0521">NADP</keyword>
<dbReference type="EMBL" id="JACBZP010000001">
    <property type="protein sequence ID" value="NYI68136.1"/>
    <property type="molecule type" value="Genomic_DNA"/>
</dbReference>
<evidence type="ECO:0000256" key="19">
    <source>
        <dbReference type="RuleBase" id="RU004171"/>
    </source>
</evidence>
<dbReference type="InterPro" id="IPR001342">
    <property type="entry name" value="HDH_cat"/>
</dbReference>
<evidence type="ECO:0000256" key="17">
    <source>
        <dbReference type="PIRSR" id="PIRSR000098-2"/>
    </source>
</evidence>
<feature type="binding site" evidence="17">
    <location>
        <position position="105"/>
    </location>
    <ligand>
        <name>NADPH</name>
        <dbReference type="ChEBI" id="CHEBI:57783"/>
    </ligand>
</feature>
<dbReference type="Pfam" id="PF00742">
    <property type="entry name" value="Homoserine_dh"/>
    <property type="match status" value="1"/>
</dbReference>
<keyword evidence="10 18" id="KW-0560">Oxidoreductase</keyword>
<evidence type="ECO:0000313" key="22">
    <source>
        <dbReference type="Proteomes" id="UP000539111"/>
    </source>
</evidence>
<evidence type="ECO:0000256" key="14">
    <source>
        <dbReference type="ARBA" id="ARBA00048841"/>
    </source>
</evidence>
<evidence type="ECO:0000313" key="21">
    <source>
        <dbReference type="EMBL" id="NYI68136.1"/>
    </source>
</evidence>
<dbReference type="SUPFAM" id="SSF55021">
    <property type="entry name" value="ACT-like"/>
    <property type="match status" value="1"/>
</dbReference>
<evidence type="ECO:0000256" key="18">
    <source>
        <dbReference type="RuleBase" id="RU000579"/>
    </source>
</evidence>
<evidence type="ECO:0000256" key="1">
    <source>
        <dbReference type="ARBA" id="ARBA00001920"/>
    </source>
</evidence>
<comment type="cofactor">
    <cofactor evidence="1">
        <name>a metal cation</name>
        <dbReference type="ChEBI" id="CHEBI:25213"/>
    </cofactor>
</comment>
<dbReference type="GO" id="GO:0004412">
    <property type="term" value="F:homoserine dehydrogenase activity"/>
    <property type="evidence" value="ECO:0007669"/>
    <property type="project" value="UniProtKB-EC"/>
</dbReference>
<accession>A0A7Z0II69</accession>
<protein>
    <recommendedName>
        <fullName evidence="6 18">Homoserine dehydrogenase</fullName>
        <ecNumber evidence="5 18">1.1.1.3</ecNumber>
    </recommendedName>
</protein>
<dbReference type="EC" id="1.1.1.3" evidence="5 18"/>
<dbReference type="InterPro" id="IPR005106">
    <property type="entry name" value="Asp/hSer_DH_NAD-bd"/>
</dbReference>
<evidence type="ECO:0000256" key="8">
    <source>
        <dbReference type="ARBA" id="ARBA00022697"/>
    </source>
</evidence>
<comment type="pathway">
    <text evidence="2 18">Amino-acid biosynthesis; L-threonine biosynthesis; L-threonine from L-aspartate: step 3/5.</text>
</comment>
<evidence type="ECO:0000256" key="11">
    <source>
        <dbReference type="ARBA" id="ARBA00023053"/>
    </source>
</evidence>
<keyword evidence="11" id="KW-0915">Sodium</keyword>
<evidence type="ECO:0000256" key="13">
    <source>
        <dbReference type="ARBA" id="ARBA00044930"/>
    </source>
</evidence>
<keyword evidence="12 18" id="KW-0486">Methionine biosynthesis</keyword>
<evidence type="ECO:0000256" key="2">
    <source>
        <dbReference type="ARBA" id="ARBA00005056"/>
    </source>
</evidence>
<evidence type="ECO:0000256" key="6">
    <source>
        <dbReference type="ARBA" id="ARBA00013376"/>
    </source>
</evidence>
<keyword evidence="8 18" id="KW-0791">Threonine biosynthesis</keyword>
<evidence type="ECO:0000256" key="15">
    <source>
        <dbReference type="ARBA" id="ARBA00049031"/>
    </source>
</evidence>
<proteinExistence type="inferred from homology"/>
<dbReference type="GO" id="GO:0009086">
    <property type="term" value="P:methionine biosynthetic process"/>
    <property type="evidence" value="ECO:0007669"/>
    <property type="project" value="UniProtKB-KW"/>
</dbReference>
<dbReference type="Gene3D" id="3.30.360.10">
    <property type="entry name" value="Dihydrodipicolinate Reductase, domain 2"/>
    <property type="match status" value="1"/>
</dbReference>
<dbReference type="InterPro" id="IPR016204">
    <property type="entry name" value="HDH"/>
</dbReference>
<sequence>MSIPQLRVALLGCGVVGGHVAARLMASAEEFEGRVGARLNLVGIAVRDTSRPREAGVDSSLLTTDAESLVGKADIVIELMGGIEPARSLILRALESGASVVTANKALLAEHGAALRAAADDAGVQLEYEAAVAGAIPIVRPLGDSLAGDSVNRILGIVNGTTNYVLDKMDSSGLSQADAVASAQQLGFAEADPTADLEGYDAAAKAALLASLAFHTPVELSDVHREGITGITADAVANARADGYVIKLLTVCERVQSSSGPAIRSSVYPALLPTSHPLAGVRGAFNAVYVESEAAGELMFYGQGAGGAPTSSAVLGDVISVARRRLLGGRGQATPRAGSLRLLPMSEIRTRYHVVLDVVDQPGVLAQVTEVFAAKAVSIETVRQSVRSAADDPDDESLPPAGRAKLVIATHAATNGALDDTVEALARLDNVAAVVSTLRMEGN</sequence>
<comment type="catalytic activity">
    <reaction evidence="15">
        <text>L-homoserine + NAD(+) = L-aspartate 4-semialdehyde + NADH + H(+)</text>
        <dbReference type="Rhea" id="RHEA:15757"/>
        <dbReference type="ChEBI" id="CHEBI:15378"/>
        <dbReference type="ChEBI" id="CHEBI:57476"/>
        <dbReference type="ChEBI" id="CHEBI:57540"/>
        <dbReference type="ChEBI" id="CHEBI:57945"/>
        <dbReference type="ChEBI" id="CHEBI:537519"/>
        <dbReference type="EC" id="1.1.1.3"/>
    </reaction>
    <physiologicalReaction direction="right-to-left" evidence="15">
        <dbReference type="Rhea" id="RHEA:15759"/>
    </physiologicalReaction>
</comment>
<dbReference type="InterPro" id="IPR019811">
    <property type="entry name" value="HDH_CS"/>
</dbReference>
<feature type="active site" description="Proton donor" evidence="16">
    <location>
        <position position="205"/>
    </location>
</feature>
<name>A0A7Z0II69_9MICO</name>
<dbReference type="AlphaFoldDB" id="A0A7Z0II69"/>
<dbReference type="SUPFAM" id="SSF55347">
    <property type="entry name" value="Glyceraldehyde-3-phosphate dehydrogenase-like, C-terminal domain"/>
    <property type="match status" value="1"/>
</dbReference>
<reference evidence="21 22" key="1">
    <citation type="submission" date="2020-07" db="EMBL/GenBank/DDBJ databases">
        <title>Sequencing the genomes of 1000 actinobacteria strains.</title>
        <authorList>
            <person name="Klenk H.-P."/>
        </authorList>
    </citation>
    <scope>NUCLEOTIDE SEQUENCE [LARGE SCALE GENOMIC DNA]</scope>
    <source>
        <strain evidence="21 22">DSM 26341</strain>
    </source>
</reference>
<gene>
    <name evidence="21" type="ORF">BJY26_002442</name>
</gene>
<comment type="catalytic activity">
    <reaction evidence="14">
        <text>L-homoserine + NADP(+) = L-aspartate 4-semialdehyde + NADPH + H(+)</text>
        <dbReference type="Rhea" id="RHEA:15761"/>
        <dbReference type="ChEBI" id="CHEBI:15378"/>
        <dbReference type="ChEBI" id="CHEBI:57476"/>
        <dbReference type="ChEBI" id="CHEBI:57783"/>
        <dbReference type="ChEBI" id="CHEBI:58349"/>
        <dbReference type="ChEBI" id="CHEBI:537519"/>
        <dbReference type="EC" id="1.1.1.3"/>
    </reaction>
    <physiologicalReaction direction="right-to-left" evidence="14">
        <dbReference type="Rhea" id="RHEA:15763"/>
    </physiologicalReaction>
</comment>
<dbReference type="FunFam" id="3.30.360.10:FF:000005">
    <property type="entry name" value="Homoserine dehydrogenase"/>
    <property type="match status" value="1"/>
</dbReference>
<dbReference type="Proteomes" id="UP000539111">
    <property type="component" value="Unassembled WGS sequence"/>
</dbReference>
<evidence type="ECO:0000259" key="20">
    <source>
        <dbReference type="PROSITE" id="PS51671"/>
    </source>
</evidence>
<evidence type="ECO:0000256" key="16">
    <source>
        <dbReference type="PIRSR" id="PIRSR000098-1"/>
    </source>
</evidence>
<feature type="binding site" evidence="17">
    <location>
        <position position="190"/>
    </location>
    <ligand>
        <name>L-homoserine</name>
        <dbReference type="ChEBI" id="CHEBI:57476"/>
    </ligand>
</feature>
<dbReference type="GO" id="GO:0050661">
    <property type="term" value="F:NADP binding"/>
    <property type="evidence" value="ECO:0007669"/>
    <property type="project" value="InterPro"/>
</dbReference>
<dbReference type="Pfam" id="PF03447">
    <property type="entry name" value="NAD_binding_3"/>
    <property type="match status" value="1"/>
</dbReference>
<evidence type="ECO:0000256" key="10">
    <source>
        <dbReference type="ARBA" id="ARBA00023002"/>
    </source>
</evidence>
<keyword evidence="22" id="KW-1185">Reference proteome</keyword>
<evidence type="ECO:0000256" key="3">
    <source>
        <dbReference type="ARBA" id="ARBA00005062"/>
    </source>
</evidence>
<feature type="binding site" evidence="17">
    <location>
        <begin position="11"/>
        <end position="18"/>
    </location>
    <ligand>
        <name>NADP(+)</name>
        <dbReference type="ChEBI" id="CHEBI:58349"/>
    </ligand>
</feature>
<evidence type="ECO:0000256" key="4">
    <source>
        <dbReference type="ARBA" id="ARBA00006753"/>
    </source>
</evidence>
<dbReference type="PIRSF" id="PIRSF000098">
    <property type="entry name" value="Homoser_dehydrog"/>
    <property type="match status" value="1"/>
</dbReference>
<dbReference type="CDD" id="cd04881">
    <property type="entry name" value="ACT_HSDH-Hom"/>
    <property type="match status" value="1"/>
</dbReference>
<dbReference type="NCBIfam" id="NF004976">
    <property type="entry name" value="PRK06349.1"/>
    <property type="match status" value="1"/>
</dbReference>
<evidence type="ECO:0000256" key="5">
    <source>
        <dbReference type="ARBA" id="ARBA00013213"/>
    </source>
</evidence>
<dbReference type="Gene3D" id="3.30.70.260">
    <property type="match status" value="1"/>
</dbReference>
<keyword evidence="7 18" id="KW-0028">Amino-acid biosynthesis</keyword>
<comment type="caution">
    <text evidence="21">The sequence shown here is derived from an EMBL/GenBank/DDBJ whole genome shotgun (WGS) entry which is preliminary data.</text>
</comment>
<organism evidence="21 22">
    <name type="scientific">Spelaeicoccus albus</name>
    <dbReference type="NCBI Taxonomy" id="1280376"/>
    <lineage>
        <taxon>Bacteria</taxon>
        <taxon>Bacillati</taxon>
        <taxon>Actinomycetota</taxon>
        <taxon>Actinomycetes</taxon>
        <taxon>Micrococcales</taxon>
        <taxon>Brevibacteriaceae</taxon>
        <taxon>Spelaeicoccus</taxon>
    </lineage>
</organism>
<dbReference type="PANTHER" id="PTHR43331">
    <property type="entry name" value="HOMOSERINE DEHYDROGENASE"/>
    <property type="match status" value="1"/>
</dbReference>
<comment type="pathway">
    <text evidence="3 18">Amino-acid biosynthesis; L-methionine biosynthesis via de novo pathway; L-homoserine from L-aspartate: step 3/3.</text>
</comment>
<comment type="similarity">
    <text evidence="4 19">Belongs to the homoserine dehydrogenase family.</text>
</comment>
<feature type="domain" description="ACT" evidence="20">
    <location>
        <begin position="353"/>
        <end position="442"/>
    </location>
</feature>
<dbReference type="UniPathway" id="UPA00051">
    <property type="reaction ID" value="UER00465"/>
</dbReference>
<dbReference type="Gene3D" id="3.40.50.720">
    <property type="entry name" value="NAD(P)-binding Rossmann-like Domain"/>
    <property type="match status" value="1"/>
</dbReference>
<dbReference type="RefSeq" id="WP_179428520.1">
    <property type="nucleotide sequence ID" value="NZ_JACBZP010000001.1"/>
</dbReference>
<dbReference type="InterPro" id="IPR045865">
    <property type="entry name" value="ACT-like_dom_sf"/>
</dbReference>
<dbReference type="InterPro" id="IPR036291">
    <property type="entry name" value="NAD(P)-bd_dom_sf"/>
</dbReference>
<evidence type="ECO:0000256" key="9">
    <source>
        <dbReference type="ARBA" id="ARBA00022857"/>
    </source>
</evidence>
<comment type="function">
    <text evidence="13">Catalyzes the conversion of L-aspartate-beta-semialdehyde (L-Asa) to L-homoserine (L-Hse), the third step in the biosynthesis of threonine and methionine from aspartate.</text>
</comment>
<dbReference type="UniPathway" id="UPA00050">
    <property type="reaction ID" value="UER00063"/>
</dbReference>
<dbReference type="InterPro" id="IPR002912">
    <property type="entry name" value="ACT_dom"/>
</dbReference>